<reference evidence="9 10" key="1">
    <citation type="submission" date="2020-04" db="EMBL/GenBank/DDBJ databases">
        <title>Perkinsus chesapeaki whole genome sequence.</title>
        <authorList>
            <person name="Bogema D.R."/>
        </authorList>
    </citation>
    <scope>NUCLEOTIDE SEQUENCE [LARGE SCALE GENOMIC DNA]</scope>
    <source>
        <strain evidence="9">ATCC PRA-425</strain>
    </source>
</reference>
<feature type="repeat" description="ARM" evidence="6">
    <location>
        <begin position="287"/>
        <end position="329"/>
    </location>
</feature>
<comment type="similarity">
    <text evidence="1 5">Belongs to the importin alpha family.</text>
</comment>
<evidence type="ECO:0000313" key="9">
    <source>
        <dbReference type="EMBL" id="KAF4661199.1"/>
    </source>
</evidence>
<evidence type="ECO:0000259" key="8">
    <source>
        <dbReference type="PROSITE" id="PS51214"/>
    </source>
</evidence>
<dbReference type="InterPro" id="IPR032413">
    <property type="entry name" value="Arm_3"/>
</dbReference>
<dbReference type="PANTHER" id="PTHR23316">
    <property type="entry name" value="IMPORTIN ALPHA"/>
    <property type="match status" value="1"/>
</dbReference>
<keyword evidence="2 5" id="KW-0813">Transport</keyword>
<dbReference type="SMART" id="SM00185">
    <property type="entry name" value="ARM"/>
    <property type="match status" value="8"/>
</dbReference>
<dbReference type="PIRSF" id="PIRSF005673">
    <property type="entry name" value="Importin_alpha"/>
    <property type="match status" value="1"/>
</dbReference>
<proteinExistence type="inferred from homology"/>
<dbReference type="Gene3D" id="1.25.10.10">
    <property type="entry name" value="Leucine-rich Repeat Variant"/>
    <property type="match status" value="1"/>
</dbReference>
<dbReference type="GO" id="GO:0006606">
    <property type="term" value="P:protein import into nucleus"/>
    <property type="evidence" value="ECO:0007669"/>
    <property type="project" value="InterPro"/>
</dbReference>
<dbReference type="Pfam" id="PF16186">
    <property type="entry name" value="Arm_3"/>
    <property type="match status" value="1"/>
</dbReference>
<protein>
    <recommendedName>
        <fullName evidence="5">Importin subunit alpha</fullName>
    </recommendedName>
</protein>
<evidence type="ECO:0000256" key="5">
    <source>
        <dbReference type="PIRNR" id="PIRNR005673"/>
    </source>
</evidence>
<feature type="compositionally biased region" description="Basic and acidic residues" evidence="7">
    <location>
        <begin position="20"/>
        <end position="34"/>
    </location>
</feature>
<dbReference type="Pfam" id="PF01749">
    <property type="entry name" value="IBB"/>
    <property type="match status" value="1"/>
</dbReference>
<dbReference type="GO" id="GO:0061608">
    <property type="term" value="F:nuclear import signal receptor activity"/>
    <property type="evidence" value="ECO:0007669"/>
    <property type="project" value="InterPro"/>
</dbReference>
<dbReference type="InterPro" id="IPR036975">
    <property type="entry name" value="Importin-a_IBB_sf"/>
</dbReference>
<dbReference type="Gene3D" id="1.20.5.690">
    <property type="entry name" value="Importin-alpha, importin-beta-binding domain"/>
    <property type="match status" value="1"/>
</dbReference>
<dbReference type="AlphaFoldDB" id="A0A7J6LPI6"/>
<comment type="caution">
    <text evidence="9">The sequence shown here is derived from an EMBL/GenBank/DDBJ whole genome shotgun (WGS) entry which is preliminary data.</text>
</comment>
<gene>
    <name evidence="9" type="ORF">FOL47_006781</name>
</gene>
<evidence type="ECO:0000256" key="2">
    <source>
        <dbReference type="ARBA" id="ARBA00022448"/>
    </source>
</evidence>
<keyword evidence="10" id="KW-1185">Reference proteome</keyword>
<dbReference type="PROSITE" id="PS50176">
    <property type="entry name" value="ARM_REPEAT"/>
    <property type="match status" value="2"/>
</dbReference>
<evidence type="ECO:0000256" key="6">
    <source>
        <dbReference type="PROSITE-ProRule" id="PRU00259"/>
    </source>
</evidence>
<dbReference type="Proteomes" id="UP000591131">
    <property type="component" value="Unassembled WGS sequence"/>
</dbReference>
<dbReference type="EMBL" id="JAAPAO010000387">
    <property type="protein sequence ID" value="KAF4661199.1"/>
    <property type="molecule type" value="Genomic_DNA"/>
</dbReference>
<evidence type="ECO:0000256" key="4">
    <source>
        <dbReference type="ARBA" id="ARBA00022927"/>
    </source>
</evidence>
<dbReference type="OrthoDB" id="29145at2759"/>
<evidence type="ECO:0000256" key="7">
    <source>
        <dbReference type="SAM" id="MobiDB-lite"/>
    </source>
</evidence>
<dbReference type="InterPro" id="IPR002652">
    <property type="entry name" value="Importin-a_IBB"/>
</dbReference>
<dbReference type="InterPro" id="IPR000225">
    <property type="entry name" value="Armadillo"/>
</dbReference>
<feature type="region of interest" description="Disordered" evidence="7">
    <location>
        <begin position="503"/>
        <end position="526"/>
    </location>
</feature>
<accession>A0A7J6LPI6</accession>
<dbReference type="GO" id="GO:0005737">
    <property type="term" value="C:cytoplasm"/>
    <property type="evidence" value="ECO:0007669"/>
    <property type="project" value="InterPro"/>
</dbReference>
<dbReference type="InterPro" id="IPR024931">
    <property type="entry name" value="Importin_alpha"/>
</dbReference>
<dbReference type="Pfam" id="PF00514">
    <property type="entry name" value="Arm"/>
    <property type="match status" value="5"/>
</dbReference>
<feature type="region of interest" description="Disordered" evidence="7">
    <location>
        <begin position="1"/>
        <end position="38"/>
    </location>
</feature>
<evidence type="ECO:0000256" key="3">
    <source>
        <dbReference type="ARBA" id="ARBA00022737"/>
    </source>
</evidence>
<dbReference type="InterPro" id="IPR016024">
    <property type="entry name" value="ARM-type_fold"/>
</dbReference>
<keyword evidence="4 5" id="KW-0653">Protein transport</keyword>
<evidence type="ECO:0000313" key="10">
    <source>
        <dbReference type="Proteomes" id="UP000591131"/>
    </source>
</evidence>
<evidence type="ECO:0000256" key="1">
    <source>
        <dbReference type="ARBA" id="ARBA00010394"/>
    </source>
</evidence>
<keyword evidence="3" id="KW-0677">Repeat</keyword>
<name>A0A7J6LPI6_PERCH</name>
<dbReference type="InterPro" id="IPR011989">
    <property type="entry name" value="ARM-like"/>
</dbReference>
<feature type="domain" description="IBB" evidence="8">
    <location>
        <begin position="1"/>
        <end position="60"/>
    </location>
</feature>
<organism evidence="9 10">
    <name type="scientific">Perkinsus chesapeaki</name>
    <name type="common">Clam parasite</name>
    <name type="synonym">Perkinsus andrewsi</name>
    <dbReference type="NCBI Taxonomy" id="330153"/>
    <lineage>
        <taxon>Eukaryota</taxon>
        <taxon>Sar</taxon>
        <taxon>Alveolata</taxon>
        <taxon>Perkinsozoa</taxon>
        <taxon>Perkinsea</taxon>
        <taxon>Perkinsida</taxon>
        <taxon>Perkinsidae</taxon>
        <taxon>Perkinsus</taxon>
    </lineage>
</organism>
<sequence length="526" mass="57355">MSSTAFENRIAARRQNFKKASGDSESMRRRREDATLQIRKKEKAEQLVRRRRLEMDDDLVDGCPKTPCKDILSKDDIPSLVAALESSDQNAVLEALTSFRKMLSKEDNPPIADVIAAGVLPRFKYLLDNPTMSKMQFEAAWVLTNIASGSSEQTRAVIQLGAVDSFRNLLSCEDTDLQEQSIWALANIAGDGAAVRDACLERGVLPPLLDVIRAGKNINIVRLGTWAVSNFCRGKPVPALDRIVGALPTLAMVIGLDDTEALADALWAISYICDGPTERIEAILQSGMIPRMVSLLGHQSTQVHTPALRAIGNIATGSPHQTAAVVDAGALSVLLKLITSPKKTVRKEVVWTVSNICADQQIQIQRVIESGILGPIVDILGGGADYDVRKEAAWTICNLCSGGSPEQVQYLVDKYPTMAALSSILDIKDTKMVQVALEAFEGILRTGALEQDKTDTATNRYVEALEECGALGKIEELQQDESEDIYIRAVRILETYCDVEDENADDNQHPVDGLGAPTSHPRFAFA</sequence>
<dbReference type="PROSITE" id="PS51214">
    <property type="entry name" value="IBB"/>
    <property type="match status" value="1"/>
</dbReference>
<feature type="repeat" description="ARM" evidence="6">
    <location>
        <begin position="118"/>
        <end position="161"/>
    </location>
</feature>
<dbReference type="SUPFAM" id="SSF48371">
    <property type="entry name" value="ARM repeat"/>
    <property type="match status" value="1"/>
</dbReference>